<dbReference type="InterPro" id="IPR052707">
    <property type="entry name" value="OsmC_Ohr_Peroxiredoxin"/>
</dbReference>
<gene>
    <name evidence="2" type="ORF">GCM10025789_13060</name>
</gene>
<dbReference type="InterPro" id="IPR036102">
    <property type="entry name" value="OsmC/Ohrsf"/>
</dbReference>
<feature type="compositionally biased region" description="Low complexity" evidence="1">
    <location>
        <begin position="21"/>
        <end position="33"/>
    </location>
</feature>
<dbReference type="InterPro" id="IPR003718">
    <property type="entry name" value="OsmC/Ohr_fam"/>
</dbReference>
<dbReference type="SUPFAM" id="SSF82784">
    <property type="entry name" value="OsmC-like"/>
    <property type="match status" value="1"/>
</dbReference>
<dbReference type="InterPro" id="IPR015946">
    <property type="entry name" value="KH_dom-like_a/b"/>
</dbReference>
<protein>
    <submittedName>
        <fullName evidence="2">OsmC family peroxiredoxin</fullName>
    </submittedName>
</protein>
<dbReference type="Gene3D" id="3.30.300.20">
    <property type="match status" value="1"/>
</dbReference>
<comment type="caution">
    <text evidence="2">The sequence shown here is derived from an EMBL/GenBank/DDBJ whole genome shotgun (WGS) entry which is preliminary data.</text>
</comment>
<dbReference type="InterPro" id="IPR019904">
    <property type="entry name" value="Peroxiredoxin_OsmC"/>
</dbReference>
<proteinExistence type="predicted"/>
<evidence type="ECO:0000313" key="2">
    <source>
        <dbReference type="EMBL" id="GAA4896649.1"/>
    </source>
</evidence>
<evidence type="ECO:0000256" key="1">
    <source>
        <dbReference type="SAM" id="MobiDB-lite"/>
    </source>
</evidence>
<feature type="region of interest" description="Disordered" evidence="1">
    <location>
        <begin position="21"/>
        <end position="48"/>
    </location>
</feature>
<reference evidence="3" key="1">
    <citation type="journal article" date="2019" name="Int. J. Syst. Evol. Microbiol.">
        <title>The Global Catalogue of Microorganisms (GCM) 10K type strain sequencing project: providing services to taxonomists for standard genome sequencing and annotation.</title>
        <authorList>
            <consortium name="The Broad Institute Genomics Platform"/>
            <consortium name="The Broad Institute Genome Sequencing Center for Infectious Disease"/>
            <person name="Wu L."/>
            <person name="Ma J."/>
        </authorList>
    </citation>
    <scope>NUCLEOTIDE SEQUENCE [LARGE SCALE GENOMIC DNA]</scope>
    <source>
        <strain evidence="3">JCM 19125</strain>
    </source>
</reference>
<keyword evidence="3" id="KW-1185">Reference proteome</keyword>
<sequence length="143" mass="14898">MPNPVVSKASTVWNGDLFTGKGTTTLDSSGSGSFPVEWNARAEGSDTTTTPEEFLAAAHATCFSMAFSNELKKNGTPPTEVRTSADVTFVAGTGITGIHLTTNVTAEGLDEETFQRIANGAKENCPVSQALKAVEITLDATLA</sequence>
<accession>A0ABP9F915</accession>
<dbReference type="PANTHER" id="PTHR42830">
    <property type="entry name" value="OSMOTICALLY INDUCIBLE FAMILY PROTEIN"/>
    <property type="match status" value="1"/>
</dbReference>
<organism evidence="2 3">
    <name type="scientific">Tessaracoccus lubricantis</name>
    <dbReference type="NCBI Taxonomy" id="545543"/>
    <lineage>
        <taxon>Bacteria</taxon>
        <taxon>Bacillati</taxon>
        <taxon>Actinomycetota</taxon>
        <taxon>Actinomycetes</taxon>
        <taxon>Propionibacteriales</taxon>
        <taxon>Propionibacteriaceae</taxon>
        <taxon>Tessaracoccus</taxon>
    </lineage>
</organism>
<evidence type="ECO:0000313" key="3">
    <source>
        <dbReference type="Proteomes" id="UP001501521"/>
    </source>
</evidence>
<name>A0ABP9F915_9ACTN</name>
<dbReference type="NCBIfam" id="TIGR03562">
    <property type="entry name" value="osmo_induc_OsmC"/>
    <property type="match status" value="1"/>
</dbReference>
<dbReference type="EMBL" id="BAABLV010000020">
    <property type="protein sequence ID" value="GAA4896649.1"/>
    <property type="molecule type" value="Genomic_DNA"/>
</dbReference>
<dbReference type="Proteomes" id="UP001501521">
    <property type="component" value="Unassembled WGS sequence"/>
</dbReference>
<dbReference type="Pfam" id="PF02566">
    <property type="entry name" value="OsmC"/>
    <property type="match status" value="1"/>
</dbReference>
<dbReference type="PANTHER" id="PTHR42830:SF1">
    <property type="entry name" value="OSMOTICALLY INDUCIBLE FAMILY PROTEIN"/>
    <property type="match status" value="1"/>
</dbReference>
<dbReference type="RefSeq" id="WP_345580745.1">
    <property type="nucleotide sequence ID" value="NZ_BAABLV010000020.1"/>
</dbReference>